<protein>
    <submittedName>
        <fullName evidence="2">Uncharacterized protein</fullName>
    </submittedName>
</protein>
<comment type="caution">
    <text evidence="2">The sequence shown here is derived from an EMBL/GenBank/DDBJ whole genome shotgun (WGS) entry which is preliminary data.</text>
</comment>
<reference evidence="3" key="1">
    <citation type="journal article" date="2019" name="Int. J. Syst. Evol. Microbiol.">
        <title>The Global Catalogue of Microorganisms (GCM) 10K type strain sequencing project: providing services to taxonomists for standard genome sequencing and annotation.</title>
        <authorList>
            <consortium name="The Broad Institute Genomics Platform"/>
            <consortium name="The Broad Institute Genome Sequencing Center for Infectious Disease"/>
            <person name="Wu L."/>
            <person name="Ma J."/>
        </authorList>
    </citation>
    <scope>NUCLEOTIDE SEQUENCE [LARGE SCALE GENOMIC DNA]</scope>
    <source>
        <strain evidence="3">JCM 17441</strain>
    </source>
</reference>
<evidence type="ECO:0000313" key="3">
    <source>
        <dbReference type="Proteomes" id="UP001500620"/>
    </source>
</evidence>
<keyword evidence="3" id="KW-1185">Reference proteome</keyword>
<accession>A0ABP8DSV1</accession>
<sequence length="99" mass="9281">MPDGAGSSVGLTTVDDGDADAGGGDVVAGGAEVPVGAAGPVAGLVVRVGDGPRTVGTCAARCWVGEGSVRVAGGADGCWLGWSPSRGSVPDEGLSTSAV</sequence>
<dbReference type="EMBL" id="BAABAT010000059">
    <property type="protein sequence ID" value="GAA4263016.1"/>
    <property type="molecule type" value="Genomic_DNA"/>
</dbReference>
<dbReference type="Proteomes" id="UP001500620">
    <property type="component" value="Unassembled WGS sequence"/>
</dbReference>
<gene>
    <name evidence="2" type="ORF">GCM10022255_103740</name>
</gene>
<feature type="region of interest" description="Disordered" evidence="1">
    <location>
        <begin position="1"/>
        <end position="27"/>
    </location>
</feature>
<evidence type="ECO:0000313" key="2">
    <source>
        <dbReference type="EMBL" id="GAA4263016.1"/>
    </source>
</evidence>
<organism evidence="2 3">
    <name type="scientific">Dactylosporangium darangshiense</name>
    <dbReference type="NCBI Taxonomy" id="579108"/>
    <lineage>
        <taxon>Bacteria</taxon>
        <taxon>Bacillati</taxon>
        <taxon>Actinomycetota</taxon>
        <taxon>Actinomycetes</taxon>
        <taxon>Micromonosporales</taxon>
        <taxon>Micromonosporaceae</taxon>
        <taxon>Dactylosporangium</taxon>
    </lineage>
</organism>
<proteinExistence type="predicted"/>
<name>A0ABP8DSV1_9ACTN</name>
<evidence type="ECO:0000256" key="1">
    <source>
        <dbReference type="SAM" id="MobiDB-lite"/>
    </source>
</evidence>